<evidence type="ECO:0000259" key="24">
    <source>
        <dbReference type="Pfam" id="PF02875"/>
    </source>
</evidence>
<dbReference type="EMBL" id="JAKUDL010000002">
    <property type="protein sequence ID" value="MCH4294005.1"/>
    <property type="molecule type" value="Genomic_DNA"/>
</dbReference>
<evidence type="ECO:0000256" key="21">
    <source>
        <dbReference type="ARBA" id="ARBA00049035"/>
    </source>
</evidence>
<dbReference type="GO" id="GO:0008841">
    <property type="term" value="F:dihydrofolate synthase activity"/>
    <property type="evidence" value="ECO:0007669"/>
    <property type="project" value="UniProtKB-EC"/>
</dbReference>
<dbReference type="PROSITE" id="PS01012">
    <property type="entry name" value="FOLYLPOLYGLU_SYNT_2"/>
    <property type="match status" value="1"/>
</dbReference>
<evidence type="ECO:0000256" key="4">
    <source>
        <dbReference type="ARBA" id="ARBA00005150"/>
    </source>
</evidence>
<dbReference type="GO" id="GO:0005737">
    <property type="term" value="C:cytoplasm"/>
    <property type="evidence" value="ECO:0007669"/>
    <property type="project" value="TreeGrafter"/>
</dbReference>
<dbReference type="PROSITE" id="PS01011">
    <property type="entry name" value="FOLYLPOLYGLU_SYNT_1"/>
    <property type="match status" value="1"/>
</dbReference>
<dbReference type="InterPro" id="IPR018109">
    <property type="entry name" value="Folylpolyglutamate_synth_CS"/>
</dbReference>
<evidence type="ECO:0000313" key="26">
    <source>
        <dbReference type="EMBL" id="MCH4294005.1"/>
    </source>
</evidence>
<dbReference type="Gene3D" id="3.40.1190.10">
    <property type="entry name" value="Mur-like, catalytic domain"/>
    <property type="match status" value="1"/>
</dbReference>
<dbReference type="GO" id="GO:0046872">
    <property type="term" value="F:metal ion binding"/>
    <property type="evidence" value="ECO:0007669"/>
    <property type="project" value="UniProtKB-KW"/>
</dbReference>
<reference evidence="26 27" key="1">
    <citation type="submission" date="2022-02" db="EMBL/GenBank/DDBJ databases">
        <title>The genome sequence of Shewanella sp. 3B26.</title>
        <authorList>
            <person name="Du J."/>
        </authorList>
    </citation>
    <scope>NUCLEOTIDE SEQUENCE [LARGE SCALE GENOMIC DNA]</scope>
    <source>
        <strain evidence="26 27">3B26</strain>
    </source>
</reference>
<comment type="similarity">
    <text evidence="5 23">Belongs to the folylpolyglutamate synthase family.</text>
</comment>
<dbReference type="EC" id="6.3.2.12" evidence="7"/>
<evidence type="ECO:0000256" key="19">
    <source>
        <dbReference type="ARBA" id="ARBA00047493"/>
    </source>
</evidence>
<keyword evidence="11" id="KW-0479">Metal-binding</keyword>
<dbReference type="RefSeq" id="WP_240590447.1">
    <property type="nucleotide sequence ID" value="NZ_JAKUDL010000002.1"/>
</dbReference>
<dbReference type="Gene3D" id="3.90.190.20">
    <property type="entry name" value="Mur ligase, C-terminal domain"/>
    <property type="match status" value="1"/>
</dbReference>
<evidence type="ECO:0000256" key="23">
    <source>
        <dbReference type="PIRNR" id="PIRNR001563"/>
    </source>
</evidence>
<keyword evidence="15" id="KW-0289">Folate biosynthesis</keyword>
<dbReference type="GO" id="GO:0046656">
    <property type="term" value="P:folic acid biosynthetic process"/>
    <property type="evidence" value="ECO:0007669"/>
    <property type="project" value="UniProtKB-KW"/>
</dbReference>
<dbReference type="EC" id="6.3.2.17" evidence="8"/>
<dbReference type="Pfam" id="PF08245">
    <property type="entry name" value="Mur_ligase_M"/>
    <property type="match status" value="1"/>
</dbReference>
<evidence type="ECO:0000259" key="25">
    <source>
        <dbReference type="Pfam" id="PF08245"/>
    </source>
</evidence>
<feature type="domain" description="Mur ligase C-terminal" evidence="24">
    <location>
        <begin position="293"/>
        <end position="411"/>
    </location>
</feature>
<dbReference type="PIRSF" id="PIRSF001563">
    <property type="entry name" value="Folylpolyglu_synth"/>
    <property type="match status" value="1"/>
</dbReference>
<evidence type="ECO:0000256" key="2">
    <source>
        <dbReference type="ARBA" id="ARBA00002714"/>
    </source>
</evidence>
<dbReference type="AlphaFoldDB" id="A0AAJ1FAD9"/>
<evidence type="ECO:0000256" key="7">
    <source>
        <dbReference type="ARBA" id="ARBA00013023"/>
    </source>
</evidence>
<comment type="function">
    <text evidence="2">Functions in two distinct reactions of the de novo folate biosynthetic pathway. Catalyzes the addition of a glutamate residue to dihydropteroate (7,8-dihydropteroate or H2Pte) to form dihydrofolate (7,8-dihydrofolate monoglutamate or H2Pte-Glu). Also catalyzes successive additions of L-glutamate to tetrahydrofolate or 10-formyltetrahydrofolate or 5,10-methylenetetrahydrofolate, leading to folylpolyglutamate derivatives.</text>
</comment>
<evidence type="ECO:0000256" key="15">
    <source>
        <dbReference type="ARBA" id="ARBA00022909"/>
    </source>
</evidence>
<comment type="pathway">
    <text evidence="4">Cofactor biosynthesis; tetrahydrofolylpolyglutamate biosynthesis.</text>
</comment>
<keyword evidence="12 23" id="KW-0547">Nucleotide-binding</keyword>
<comment type="cofactor">
    <cofactor evidence="1">
        <name>Mg(2+)</name>
        <dbReference type="ChEBI" id="CHEBI:18420"/>
    </cofactor>
</comment>
<dbReference type="SUPFAM" id="SSF53623">
    <property type="entry name" value="MurD-like peptide ligases, catalytic domain"/>
    <property type="match status" value="1"/>
</dbReference>
<dbReference type="SUPFAM" id="SSF53244">
    <property type="entry name" value="MurD-like peptide ligases, peptide-binding domain"/>
    <property type="match status" value="1"/>
</dbReference>
<evidence type="ECO:0000256" key="8">
    <source>
        <dbReference type="ARBA" id="ARBA00013025"/>
    </source>
</evidence>
<evidence type="ECO:0000256" key="10">
    <source>
        <dbReference type="ARBA" id="ARBA00022598"/>
    </source>
</evidence>
<dbReference type="Pfam" id="PF02875">
    <property type="entry name" value="Mur_ligase_C"/>
    <property type="match status" value="1"/>
</dbReference>
<dbReference type="InterPro" id="IPR004101">
    <property type="entry name" value="Mur_ligase_C"/>
</dbReference>
<organism evidence="26 27">
    <name type="scientific">Shewanella zhuhaiensis</name>
    <dbReference type="NCBI Taxonomy" id="2919576"/>
    <lineage>
        <taxon>Bacteria</taxon>
        <taxon>Pseudomonadati</taxon>
        <taxon>Pseudomonadota</taxon>
        <taxon>Gammaproteobacteria</taxon>
        <taxon>Alteromonadales</taxon>
        <taxon>Shewanellaceae</taxon>
        <taxon>Shewanella</taxon>
    </lineage>
</organism>
<dbReference type="PANTHER" id="PTHR11136:SF0">
    <property type="entry name" value="DIHYDROFOLATE SYNTHETASE-RELATED"/>
    <property type="match status" value="1"/>
</dbReference>
<evidence type="ECO:0000256" key="22">
    <source>
        <dbReference type="ARBA" id="ARBA00049161"/>
    </source>
</evidence>
<keyword evidence="14" id="KW-0460">Magnesium</keyword>
<comment type="caution">
    <text evidence="26">The sequence shown here is derived from an EMBL/GenBank/DDBJ whole genome shotgun (WGS) entry which is preliminary data.</text>
</comment>
<evidence type="ECO:0000256" key="6">
    <source>
        <dbReference type="ARBA" id="ARBA00011245"/>
    </source>
</evidence>
<dbReference type="NCBIfam" id="NF008101">
    <property type="entry name" value="PRK10846.1"/>
    <property type="match status" value="1"/>
</dbReference>
<dbReference type="InterPro" id="IPR001645">
    <property type="entry name" value="Folylpolyglutamate_synth"/>
</dbReference>
<protein>
    <recommendedName>
        <fullName evidence="9">Dihydrofolate synthase/folylpolyglutamate synthase</fullName>
        <ecNumber evidence="7">6.3.2.12</ecNumber>
        <ecNumber evidence="8">6.3.2.17</ecNumber>
    </recommendedName>
    <alternativeName>
        <fullName evidence="18">Folylpoly-gamma-glutamate synthetase-dihydrofolate synthetase</fullName>
    </alternativeName>
    <alternativeName>
        <fullName evidence="16">Folylpolyglutamate synthetase</fullName>
    </alternativeName>
    <alternativeName>
        <fullName evidence="17">Tetrahydrofolylpolyglutamate synthase</fullName>
    </alternativeName>
</protein>
<evidence type="ECO:0000256" key="11">
    <source>
        <dbReference type="ARBA" id="ARBA00022723"/>
    </source>
</evidence>
<dbReference type="PANTHER" id="PTHR11136">
    <property type="entry name" value="FOLYLPOLYGLUTAMATE SYNTHASE-RELATED"/>
    <property type="match status" value="1"/>
</dbReference>
<accession>A0AAJ1FAD9</accession>
<evidence type="ECO:0000256" key="17">
    <source>
        <dbReference type="ARBA" id="ARBA00030592"/>
    </source>
</evidence>
<dbReference type="FunFam" id="3.40.1190.10:FF:000004">
    <property type="entry name" value="Dihydrofolate synthase/folylpolyglutamate synthase"/>
    <property type="match status" value="1"/>
</dbReference>
<keyword evidence="27" id="KW-1185">Reference proteome</keyword>
<sequence length="421" mass="45092">MTQHTVSAPPKGASLNDWLDYLLAIHPKEIDMGLARVSEVASRLRVKSLPGTLVITVAGTNGKGSTCAMLENILRGAGLKVGVYSSPHILKYNERIRIDGKDADDQAILKAFDAIETARGEISLTFFEFATLTGLLLFKQAGLDVAILEVGLGGRLDATNLIDADIAVLTSIDLDHKEYLGDTRELVGREKAGIFRAARPAVVGEPDLPATVNEVADNLGAHLYRVGQEFSYQRSSDSWSYKGKSRSLKQMPLPQLPLPNAATVIATIEAVGERFEISDRQLVDGIVTARLAGRLEQISDSPLIIADVAHNPHAARFLKQELSRWPGKRVLALCGMLKDKDFGAVLSELNPVVAHWYLVSLGGERGASASALAASLPSGAVFDTFDEIADAKAAIIADAGETDVVIVFGSFYTVSGFKSLA</sequence>
<evidence type="ECO:0000313" key="27">
    <source>
        <dbReference type="Proteomes" id="UP001297581"/>
    </source>
</evidence>
<evidence type="ECO:0000256" key="14">
    <source>
        <dbReference type="ARBA" id="ARBA00022842"/>
    </source>
</evidence>
<dbReference type="NCBIfam" id="TIGR01499">
    <property type="entry name" value="folC"/>
    <property type="match status" value="1"/>
</dbReference>
<keyword evidence="10 23" id="KW-0436">Ligase</keyword>
<dbReference type="InterPro" id="IPR036565">
    <property type="entry name" value="Mur-like_cat_sf"/>
</dbReference>
<evidence type="ECO:0000256" key="18">
    <source>
        <dbReference type="ARBA" id="ARBA00032510"/>
    </source>
</evidence>
<comment type="catalytic activity">
    <reaction evidence="20">
        <text>10-formyltetrahydrofolyl-(gamma-L-Glu)(n) + L-glutamate + ATP = 10-formyltetrahydrofolyl-(gamma-L-Glu)(n+1) + ADP + phosphate + H(+)</text>
        <dbReference type="Rhea" id="RHEA:51904"/>
        <dbReference type="Rhea" id="RHEA-COMP:13088"/>
        <dbReference type="Rhea" id="RHEA-COMP:14300"/>
        <dbReference type="ChEBI" id="CHEBI:15378"/>
        <dbReference type="ChEBI" id="CHEBI:29985"/>
        <dbReference type="ChEBI" id="CHEBI:30616"/>
        <dbReference type="ChEBI" id="CHEBI:43474"/>
        <dbReference type="ChEBI" id="CHEBI:134413"/>
        <dbReference type="ChEBI" id="CHEBI:456216"/>
        <dbReference type="EC" id="6.3.2.17"/>
    </reaction>
</comment>
<evidence type="ECO:0000256" key="16">
    <source>
        <dbReference type="ARBA" id="ARBA00030048"/>
    </source>
</evidence>
<dbReference type="InterPro" id="IPR013221">
    <property type="entry name" value="Mur_ligase_cen"/>
</dbReference>
<keyword evidence="13 23" id="KW-0067">ATP-binding</keyword>
<feature type="domain" description="Mur ligase central" evidence="25">
    <location>
        <begin position="57"/>
        <end position="202"/>
    </location>
</feature>
<gene>
    <name evidence="26" type="primary">folC</name>
    <name evidence="26" type="ORF">MJ923_06775</name>
</gene>
<comment type="pathway">
    <text evidence="3">Cofactor biosynthesis; tetrahydrofolate biosynthesis; 7,8-dihydrofolate from 2-amino-4-hydroxy-6-hydroxymethyl-7,8-dihydropteridine diphosphate and 4-aminobenzoate: step 2/2.</text>
</comment>
<dbReference type="GO" id="GO:0004326">
    <property type="term" value="F:tetrahydrofolylpolyglutamate synthase activity"/>
    <property type="evidence" value="ECO:0007669"/>
    <property type="project" value="UniProtKB-EC"/>
</dbReference>
<name>A0AAJ1FAD9_9GAMM</name>
<comment type="subunit">
    <text evidence="6">Monomer.</text>
</comment>
<evidence type="ECO:0000256" key="20">
    <source>
        <dbReference type="ARBA" id="ARBA00047808"/>
    </source>
</evidence>
<evidence type="ECO:0000256" key="9">
    <source>
        <dbReference type="ARBA" id="ARBA00019357"/>
    </source>
</evidence>
<evidence type="ECO:0000256" key="13">
    <source>
        <dbReference type="ARBA" id="ARBA00022840"/>
    </source>
</evidence>
<evidence type="ECO:0000256" key="3">
    <source>
        <dbReference type="ARBA" id="ARBA00004799"/>
    </source>
</evidence>
<evidence type="ECO:0000256" key="1">
    <source>
        <dbReference type="ARBA" id="ARBA00001946"/>
    </source>
</evidence>
<evidence type="ECO:0000256" key="5">
    <source>
        <dbReference type="ARBA" id="ARBA00008276"/>
    </source>
</evidence>
<comment type="catalytic activity">
    <reaction evidence="19">
        <text>(6S)-5,6,7,8-tetrahydrofolyl-(gamma-L-Glu)(n) + L-glutamate + ATP = (6S)-5,6,7,8-tetrahydrofolyl-(gamma-L-Glu)(n+1) + ADP + phosphate + H(+)</text>
        <dbReference type="Rhea" id="RHEA:10580"/>
        <dbReference type="Rhea" id="RHEA-COMP:14738"/>
        <dbReference type="Rhea" id="RHEA-COMP:14740"/>
        <dbReference type="ChEBI" id="CHEBI:15378"/>
        <dbReference type="ChEBI" id="CHEBI:29985"/>
        <dbReference type="ChEBI" id="CHEBI:30616"/>
        <dbReference type="ChEBI" id="CHEBI:43474"/>
        <dbReference type="ChEBI" id="CHEBI:141005"/>
        <dbReference type="ChEBI" id="CHEBI:456216"/>
        <dbReference type="EC" id="6.3.2.17"/>
    </reaction>
</comment>
<dbReference type="GO" id="GO:0005524">
    <property type="term" value="F:ATP binding"/>
    <property type="evidence" value="ECO:0007669"/>
    <property type="project" value="UniProtKB-KW"/>
</dbReference>
<evidence type="ECO:0000256" key="12">
    <source>
        <dbReference type="ARBA" id="ARBA00022741"/>
    </source>
</evidence>
<comment type="catalytic activity">
    <reaction evidence="22">
        <text>7,8-dihydropteroate + L-glutamate + ATP = 7,8-dihydrofolate + ADP + phosphate + H(+)</text>
        <dbReference type="Rhea" id="RHEA:23584"/>
        <dbReference type="ChEBI" id="CHEBI:15378"/>
        <dbReference type="ChEBI" id="CHEBI:17839"/>
        <dbReference type="ChEBI" id="CHEBI:29985"/>
        <dbReference type="ChEBI" id="CHEBI:30616"/>
        <dbReference type="ChEBI" id="CHEBI:43474"/>
        <dbReference type="ChEBI" id="CHEBI:57451"/>
        <dbReference type="ChEBI" id="CHEBI:456216"/>
        <dbReference type="EC" id="6.3.2.12"/>
    </reaction>
</comment>
<dbReference type="Proteomes" id="UP001297581">
    <property type="component" value="Unassembled WGS sequence"/>
</dbReference>
<comment type="catalytic activity">
    <reaction evidence="21">
        <text>(6R)-5,10-methylenetetrahydrofolyl-(gamma-L-Glu)(n) + L-glutamate + ATP = (6R)-5,10-methylenetetrahydrofolyl-(gamma-L-Glu)(n+1) + ADP + phosphate + H(+)</text>
        <dbReference type="Rhea" id="RHEA:51912"/>
        <dbReference type="Rhea" id="RHEA-COMP:13257"/>
        <dbReference type="Rhea" id="RHEA-COMP:13258"/>
        <dbReference type="ChEBI" id="CHEBI:15378"/>
        <dbReference type="ChEBI" id="CHEBI:29985"/>
        <dbReference type="ChEBI" id="CHEBI:30616"/>
        <dbReference type="ChEBI" id="CHEBI:43474"/>
        <dbReference type="ChEBI" id="CHEBI:136572"/>
        <dbReference type="ChEBI" id="CHEBI:456216"/>
        <dbReference type="EC" id="6.3.2.17"/>
    </reaction>
</comment>
<proteinExistence type="inferred from homology"/>
<dbReference type="InterPro" id="IPR036615">
    <property type="entry name" value="Mur_ligase_C_dom_sf"/>
</dbReference>